<dbReference type="AlphaFoldDB" id="A0A915HTG1"/>
<accession>A0A915HTG1</accession>
<sequence>MEIKELGGQPRRHLHRSGAFDPLESSWRGFKIYRFCHFRNGDDRGPLYDVPVEINGTANFKLTMKKNPKTITTKRIFYSGNKTLDNELDGRPLVAYDEQSGDVVLVGFYSKAHENGVETHVAIRHHLAWIRQTLISRIFYIIVHKFLNIEIFQQIFKYKE</sequence>
<dbReference type="WBParaSite" id="nRc.2.0.1.t04821-RA">
    <property type="protein sequence ID" value="nRc.2.0.1.t04821-RA"/>
    <property type="gene ID" value="nRc.2.0.1.g04821"/>
</dbReference>
<keyword evidence="1" id="KW-1185">Reference proteome</keyword>
<reference evidence="2" key="1">
    <citation type="submission" date="2022-11" db="UniProtKB">
        <authorList>
            <consortium name="WormBaseParasite"/>
        </authorList>
    </citation>
    <scope>IDENTIFICATION</scope>
</reference>
<proteinExistence type="predicted"/>
<organism evidence="1 2">
    <name type="scientific">Romanomermis culicivorax</name>
    <name type="common">Nematode worm</name>
    <dbReference type="NCBI Taxonomy" id="13658"/>
    <lineage>
        <taxon>Eukaryota</taxon>
        <taxon>Metazoa</taxon>
        <taxon>Ecdysozoa</taxon>
        <taxon>Nematoda</taxon>
        <taxon>Enoplea</taxon>
        <taxon>Dorylaimia</taxon>
        <taxon>Mermithida</taxon>
        <taxon>Mermithoidea</taxon>
        <taxon>Mermithidae</taxon>
        <taxon>Romanomermis</taxon>
    </lineage>
</organism>
<evidence type="ECO:0000313" key="2">
    <source>
        <dbReference type="WBParaSite" id="nRc.2.0.1.t04821-RA"/>
    </source>
</evidence>
<name>A0A915HTG1_ROMCU</name>
<evidence type="ECO:0000313" key="1">
    <source>
        <dbReference type="Proteomes" id="UP000887565"/>
    </source>
</evidence>
<protein>
    <submittedName>
        <fullName evidence="2">Peptidase S1 domain-containing protein</fullName>
    </submittedName>
</protein>
<dbReference type="Proteomes" id="UP000887565">
    <property type="component" value="Unplaced"/>
</dbReference>